<dbReference type="AlphaFoldDB" id="A0AAV7NF12"/>
<dbReference type="Proteomes" id="UP001066276">
    <property type="component" value="Chromosome 8"/>
</dbReference>
<evidence type="ECO:0000256" key="1">
    <source>
        <dbReference type="SAM" id="MobiDB-lite"/>
    </source>
</evidence>
<organism evidence="2 3">
    <name type="scientific">Pleurodeles waltl</name>
    <name type="common">Iberian ribbed newt</name>
    <dbReference type="NCBI Taxonomy" id="8319"/>
    <lineage>
        <taxon>Eukaryota</taxon>
        <taxon>Metazoa</taxon>
        <taxon>Chordata</taxon>
        <taxon>Craniata</taxon>
        <taxon>Vertebrata</taxon>
        <taxon>Euteleostomi</taxon>
        <taxon>Amphibia</taxon>
        <taxon>Batrachia</taxon>
        <taxon>Caudata</taxon>
        <taxon>Salamandroidea</taxon>
        <taxon>Salamandridae</taxon>
        <taxon>Pleurodelinae</taxon>
        <taxon>Pleurodeles</taxon>
    </lineage>
</organism>
<gene>
    <name evidence="2" type="ORF">NDU88_002886</name>
</gene>
<sequence length="107" mass="11529">MHRAPPPAREVGLPPAALGPRVPTSTGRPESTGGPRRGRDHVQAAPPARAGRHVCPRMRDRPVRRARPPISSRAAGPHQRRAARVHRRPAPGTRLRSSGSACSRRSS</sequence>
<name>A0AAV7NF12_PLEWA</name>
<reference evidence="2" key="1">
    <citation type="journal article" date="2022" name="bioRxiv">
        <title>Sequencing and chromosome-scale assembly of the giantPleurodeles waltlgenome.</title>
        <authorList>
            <person name="Brown T."/>
            <person name="Elewa A."/>
            <person name="Iarovenko S."/>
            <person name="Subramanian E."/>
            <person name="Araus A.J."/>
            <person name="Petzold A."/>
            <person name="Susuki M."/>
            <person name="Suzuki K.-i.T."/>
            <person name="Hayashi T."/>
            <person name="Toyoda A."/>
            <person name="Oliveira C."/>
            <person name="Osipova E."/>
            <person name="Leigh N.D."/>
            <person name="Simon A."/>
            <person name="Yun M.H."/>
        </authorList>
    </citation>
    <scope>NUCLEOTIDE SEQUENCE</scope>
    <source>
        <strain evidence="2">20211129_DDA</strain>
        <tissue evidence="2">Liver</tissue>
    </source>
</reference>
<feature type="compositionally biased region" description="Low complexity" evidence="1">
    <location>
        <begin position="90"/>
        <end position="107"/>
    </location>
</feature>
<dbReference type="EMBL" id="JANPWB010000012">
    <property type="protein sequence ID" value="KAJ1114651.1"/>
    <property type="molecule type" value="Genomic_DNA"/>
</dbReference>
<evidence type="ECO:0000313" key="2">
    <source>
        <dbReference type="EMBL" id="KAJ1114651.1"/>
    </source>
</evidence>
<protein>
    <submittedName>
        <fullName evidence="2">Uncharacterized protein</fullName>
    </submittedName>
</protein>
<feature type="compositionally biased region" description="Basic residues" evidence="1">
    <location>
        <begin position="78"/>
        <end position="89"/>
    </location>
</feature>
<accession>A0AAV7NF12</accession>
<feature type="region of interest" description="Disordered" evidence="1">
    <location>
        <begin position="1"/>
        <end position="107"/>
    </location>
</feature>
<comment type="caution">
    <text evidence="2">The sequence shown here is derived from an EMBL/GenBank/DDBJ whole genome shotgun (WGS) entry which is preliminary data.</text>
</comment>
<keyword evidence="3" id="KW-1185">Reference proteome</keyword>
<feature type="compositionally biased region" description="Low complexity" evidence="1">
    <location>
        <begin position="68"/>
        <end position="77"/>
    </location>
</feature>
<evidence type="ECO:0000313" key="3">
    <source>
        <dbReference type="Proteomes" id="UP001066276"/>
    </source>
</evidence>
<proteinExistence type="predicted"/>